<dbReference type="PANTHER" id="PTHR43546">
    <property type="entry name" value="UPF0173 METAL-DEPENDENT HYDROLASE MJ1163-RELATED"/>
    <property type="match status" value="1"/>
</dbReference>
<accession>A0A1F6WNK4</accession>
<name>A0A1F6WNK4_9BACT</name>
<sequence length="206" mass="23357">MNLTKYEQSGFILETNKGFRLAFDIGRFTPIKKLEGANVDAMLVSHIHGDHFSLDHIKKLSPKKLCLNNECFETLGEETLPFEIVEVKVGDKISIEDIIVEFFNVDHGPNVSAPLKENFGFLITADDKTIYFAGDIFYESGIDVSNLEVDIVLLPVGTFYTFGPQEAFDFAKKFKKIGKIISMHYEKTQETRGQFIELAKNSFEVE</sequence>
<evidence type="ECO:0000259" key="1">
    <source>
        <dbReference type="SMART" id="SM00849"/>
    </source>
</evidence>
<evidence type="ECO:0000313" key="2">
    <source>
        <dbReference type="EMBL" id="OGI83492.1"/>
    </source>
</evidence>
<dbReference type="Pfam" id="PF13483">
    <property type="entry name" value="Lactamase_B_3"/>
    <property type="match status" value="1"/>
</dbReference>
<feature type="domain" description="Metallo-beta-lactamase" evidence="1">
    <location>
        <begin position="7"/>
        <end position="184"/>
    </location>
</feature>
<dbReference type="AlphaFoldDB" id="A0A1F6WNK4"/>
<dbReference type="InterPro" id="IPR050114">
    <property type="entry name" value="UPF0173_UPF0282_UlaG_hydrolase"/>
</dbReference>
<evidence type="ECO:0000313" key="3">
    <source>
        <dbReference type="Proteomes" id="UP000179448"/>
    </source>
</evidence>
<dbReference type="InterPro" id="IPR036866">
    <property type="entry name" value="RibonucZ/Hydroxyglut_hydro"/>
</dbReference>
<reference evidence="2 3" key="1">
    <citation type="journal article" date="2016" name="Nat. Commun.">
        <title>Thousands of microbial genomes shed light on interconnected biogeochemical processes in an aquifer system.</title>
        <authorList>
            <person name="Anantharaman K."/>
            <person name="Brown C.T."/>
            <person name="Hug L.A."/>
            <person name="Sharon I."/>
            <person name="Castelle C.J."/>
            <person name="Probst A.J."/>
            <person name="Thomas B.C."/>
            <person name="Singh A."/>
            <person name="Wilkins M.J."/>
            <person name="Karaoz U."/>
            <person name="Brodie E.L."/>
            <person name="Williams K.H."/>
            <person name="Hubbard S.S."/>
            <person name="Banfield J.F."/>
        </authorList>
    </citation>
    <scope>NUCLEOTIDE SEQUENCE [LARGE SCALE GENOMIC DNA]</scope>
</reference>
<gene>
    <name evidence="2" type="ORF">A2997_00700</name>
</gene>
<dbReference type="SUPFAM" id="SSF56281">
    <property type="entry name" value="Metallo-hydrolase/oxidoreductase"/>
    <property type="match status" value="1"/>
</dbReference>
<protein>
    <recommendedName>
        <fullName evidence="1">Metallo-beta-lactamase domain-containing protein</fullName>
    </recommendedName>
</protein>
<dbReference type="EMBL" id="MFUQ01000016">
    <property type="protein sequence ID" value="OGI83492.1"/>
    <property type="molecule type" value="Genomic_DNA"/>
</dbReference>
<dbReference type="Gene3D" id="3.60.15.10">
    <property type="entry name" value="Ribonuclease Z/Hydroxyacylglutathione hydrolase-like"/>
    <property type="match status" value="1"/>
</dbReference>
<organism evidence="2 3">
    <name type="scientific">Candidatus Nomurabacteria bacterium RIFCSPLOWO2_01_FULL_36_10b</name>
    <dbReference type="NCBI Taxonomy" id="1801766"/>
    <lineage>
        <taxon>Bacteria</taxon>
        <taxon>Candidatus Nomuraibacteriota</taxon>
    </lineage>
</organism>
<dbReference type="Proteomes" id="UP000179448">
    <property type="component" value="Unassembled WGS sequence"/>
</dbReference>
<proteinExistence type="predicted"/>
<dbReference type="STRING" id="1801766.A2997_00700"/>
<comment type="caution">
    <text evidence="2">The sequence shown here is derived from an EMBL/GenBank/DDBJ whole genome shotgun (WGS) entry which is preliminary data.</text>
</comment>
<dbReference type="InterPro" id="IPR001279">
    <property type="entry name" value="Metallo-B-lactamas"/>
</dbReference>
<dbReference type="PANTHER" id="PTHR43546:SF3">
    <property type="entry name" value="UPF0173 METAL-DEPENDENT HYDROLASE MJ1163"/>
    <property type="match status" value="1"/>
</dbReference>
<dbReference type="SMART" id="SM00849">
    <property type="entry name" value="Lactamase_B"/>
    <property type="match status" value="1"/>
</dbReference>